<dbReference type="PANTHER" id="PTHR43537:SF24">
    <property type="entry name" value="GLUCONATE OPERON TRANSCRIPTIONAL REPRESSOR"/>
    <property type="match status" value="1"/>
</dbReference>
<evidence type="ECO:0000256" key="3">
    <source>
        <dbReference type="ARBA" id="ARBA00023163"/>
    </source>
</evidence>
<keyword evidence="6" id="KW-1185">Reference proteome</keyword>
<dbReference type="InterPro" id="IPR011711">
    <property type="entry name" value="GntR_C"/>
</dbReference>
<dbReference type="Pfam" id="PF00392">
    <property type="entry name" value="GntR"/>
    <property type="match status" value="1"/>
</dbReference>
<dbReference type="InterPro" id="IPR008920">
    <property type="entry name" value="TF_FadR/GntR_C"/>
</dbReference>
<dbReference type="SUPFAM" id="SSF46785">
    <property type="entry name" value="Winged helix' DNA-binding domain"/>
    <property type="match status" value="1"/>
</dbReference>
<dbReference type="Pfam" id="PF07729">
    <property type="entry name" value="FCD"/>
    <property type="match status" value="1"/>
</dbReference>
<dbReference type="SUPFAM" id="SSF48008">
    <property type="entry name" value="GntR ligand-binding domain-like"/>
    <property type="match status" value="1"/>
</dbReference>
<evidence type="ECO:0000256" key="2">
    <source>
        <dbReference type="ARBA" id="ARBA00023125"/>
    </source>
</evidence>
<evidence type="ECO:0000256" key="1">
    <source>
        <dbReference type="ARBA" id="ARBA00023015"/>
    </source>
</evidence>
<keyword evidence="1" id="KW-0805">Transcription regulation</keyword>
<dbReference type="AlphaFoldDB" id="A0A5C6BZB5"/>
<dbReference type="InterPro" id="IPR036390">
    <property type="entry name" value="WH_DNA-bd_sf"/>
</dbReference>
<dbReference type="GO" id="GO:0003677">
    <property type="term" value="F:DNA binding"/>
    <property type="evidence" value="ECO:0007669"/>
    <property type="project" value="UniProtKB-KW"/>
</dbReference>
<dbReference type="InterPro" id="IPR000524">
    <property type="entry name" value="Tscrpt_reg_HTH_GntR"/>
</dbReference>
<dbReference type="SMART" id="SM00895">
    <property type="entry name" value="FCD"/>
    <property type="match status" value="1"/>
</dbReference>
<dbReference type="EMBL" id="SJPU01000002">
    <property type="protein sequence ID" value="TWU16274.1"/>
    <property type="molecule type" value="Genomic_DNA"/>
</dbReference>
<dbReference type="SMART" id="SM00345">
    <property type="entry name" value="HTH_GNTR"/>
    <property type="match status" value="1"/>
</dbReference>
<feature type="domain" description="HTH gntR-type" evidence="4">
    <location>
        <begin position="4"/>
        <end position="71"/>
    </location>
</feature>
<evidence type="ECO:0000259" key="4">
    <source>
        <dbReference type="PROSITE" id="PS50949"/>
    </source>
</evidence>
<organism evidence="5 6">
    <name type="scientific">Allorhodopirellula heiligendammensis</name>
    <dbReference type="NCBI Taxonomy" id="2714739"/>
    <lineage>
        <taxon>Bacteria</taxon>
        <taxon>Pseudomonadati</taxon>
        <taxon>Planctomycetota</taxon>
        <taxon>Planctomycetia</taxon>
        <taxon>Pirellulales</taxon>
        <taxon>Pirellulaceae</taxon>
        <taxon>Allorhodopirellula</taxon>
    </lineage>
</organism>
<dbReference type="InterPro" id="IPR036388">
    <property type="entry name" value="WH-like_DNA-bd_sf"/>
</dbReference>
<evidence type="ECO:0000313" key="6">
    <source>
        <dbReference type="Proteomes" id="UP000319908"/>
    </source>
</evidence>
<dbReference type="OrthoDB" id="114741at2"/>
<accession>A0A5C6BZB5</accession>
<dbReference type="GO" id="GO:0003700">
    <property type="term" value="F:DNA-binding transcription factor activity"/>
    <property type="evidence" value="ECO:0007669"/>
    <property type="project" value="InterPro"/>
</dbReference>
<evidence type="ECO:0000313" key="5">
    <source>
        <dbReference type="EMBL" id="TWU16274.1"/>
    </source>
</evidence>
<keyword evidence="2" id="KW-0238">DNA-binding</keyword>
<sequence>MNHETHASRAYQHLRNKLISGAFEPGTRLLYGPIGKEIGVSATPVREAAGQLANEGLVELVPQLGAIVRRIDRDELREIYEVREIIEPSAAALAAQRATPEQLASIESELNRMLELAAEQRESDSQYADKVLTGQFDKADYTFHIRVFESTGNRSLIRTASQSHVLTRVFGVCRYLYDADSMAITCTDHQQIFDAISSKDASGAKQAAVDHIRKGQRISLERLDAFADDAVGFQRPRR</sequence>
<protein>
    <submittedName>
        <fullName evidence="5">HTH-type transcriptional regulator McbR</fullName>
    </submittedName>
</protein>
<reference evidence="5 6" key="1">
    <citation type="journal article" date="2020" name="Antonie Van Leeuwenhoek">
        <title>Rhodopirellula heiligendammensis sp. nov., Rhodopirellula pilleata sp. nov., and Rhodopirellula solitaria sp. nov. isolated from natural or artificial marine surfaces in Northern Germany and California, USA, and emended description of the genus Rhodopirellula.</title>
        <authorList>
            <person name="Kallscheuer N."/>
            <person name="Wiegand S."/>
            <person name="Jogler M."/>
            <person name="Boedeker C."/>
            <person name="Peeters S.H."/>
            <person name="Rast P."/>
            <person name="Heuer A."/>
            <person name="Jetten M.S.M."/>
            <person name="Rohde M."/>
            <person name="Jogler C."/>
        </authorList>
    </citation>
    <scope>NUCLEOTIDE SEQUENCE [LARGE SCALE GENOMIC DNA]</scope>
    <source>
        <strain evidence="5 6">Poly21</strain>
    </source>
</reference>
<name>A0A5C6BZB5_9BACT</name>
<dbReference type="Gene3D" id="1.10.10.10">
    <property type="entry name" value="Winged helix-like DNA-binding domain superfamily/Winged helix DNA-binding domain"/>
    <property type="match status" value="1"/>
</dbReference>
<comment type="caution">
    <text evidence="5">The sequence shown here is derived from an EMBL/GenBank/DDBJ whole genome shotgun (WGS) entry which is preliminary data.</text>
</comment>
<proteinExistence type="predicted"/>
<dbReference type="PROSITE" id="PS50949">
    <property type="entry name" value="HTH_GNTR"/>
    <property type="match status" value="1"/>
</dbReference>
<dbReference type="RefSeq" id="WP_146407962.1">
    <property type="nucleotide sequence ID" value="NZ_SJPU01000002.1"/>
</dbReference>
<keyword evidence="3" id="KW-0804">Transcription</keyword>
<dbReference type="PANTHER" id="PTHR43537">
    <property type="entry name" value="TRANSCRIPTIONAL REGULATOR, GNTR FAMILY"/>
    <property type="match status" value="1"/>
</dbReference>
<gene>
    <name evidence="5" type="primary">mcbR</name>
    <name evidence="5" type="ORF">Poly21_34790</name>
</gene>
<dbReference type="Proteomes" id="UP000319908">
    <property type="component" value="Unassembled WGS sequence"/>
</dbReference>
<dbReference type="Gene3D" id="1.20.120.530">
    <property type="entry name" value="GntR ligand-binding domain-like"/>
    <property type="match status" value="1"/>
</dbReference>